<dbReference type="KEGG" id="rhom:FRIFI_0649"/>
<name>A0A2P2BPC9_9FIRM</name>
<dbReference type="Pfam" id="PF12652">
    <property type="entry name" value="CotJB"/>
    <property type="match status" value="1"/>
</dbReference>
<proteinExistence type="predicted"/>
<feature type="domain" description="Protein CotJB" evidence="1">
    <location>
        <begin position="7"/>
        <end position="82"/>
    </location>
</feature>
<dbReference type="EMBL" id="LN650648">
    <property type="protein sequence ID" value="CEI72196.1"/>
    <property type="molecule type" value="Genomic_DNA"/>
</dbReference>
<gene>
    <name evidence="2" type="ORF">FRIFI_0649</name>
</gene>
<reference evidence="2 3" key="1">
    <citation type="submission" date="2014-09" db="EMBL/GenBank/DDBJ databases">
        <authorList>
            <person name="Hornung B.V."/>
        </authorList>
    </citation>
    <scope>NUCLEOTIDE SEQUENCE [LARGE SCALE GENOMIC DNA]</scope>
    <source>
        <strain evidence="2 3">FRIFI</strain>
    </source>
</reference>
<dbReference type="PIRSF" id="PIRSF010606">
    <property type="entry name" value="Spore_coat_CotJB"/>
    <property type="match status" value="1"/>
</dbReference>
<evidence type="ECO:0000313" key="3">
    <source>
        <dbReference type="Proteomes" id="UP000245695"/>
    </source>
</evidence>
<organism evidence="2 3">
    <name type="scientific">Romboutsia hominis</name>
    <dbReference type="NCBI Taxonomy" id="1507512"/>
    <lineage>
        <taxon>Bacteria</taxon>
        <taxon>Bacillati</taxon>
        <taxon>Bacillota</taxon>
        <taxon>Clostridia</taxon>
        <taxon>Peptostreptococcales</taxon>
        <taxon>Peptostreptococcaceae</taxon>
        <taxon>Romboutsia</taxon>
    </lineage>
</organism>
<evidence type="ECO:0000313" key="2">
    <source>
        <dbReference type="EMBL" id="CEI72196.1"/>
    </source>
</evidence>
<sequence>MSDSRNELMRKIQELCFACLDMNLYLDNNPCDKNAIATFNSLCNQFLEARCLYENKYGPLTNFGFSPSKYPFRWVESPWPWEREFND</sequence>
<accession>A0A2P2BPC9</accession>
<dbReference type="AlphaFoldDB" id="A0A2P2BPC9"/>
<dbReference type="InterPro" id="IPR024207">
    <property type="entry name" value="CotJB_dom"/>
</dbReference>
<protein>
    <submittedName>
        <fullName evidence="2">CotJB protein</fullName>
    </submittedName>
</protein>
<evidence type="ECO:0000259" key="1">
    <source>
        <dbReference type="Pfam" id="PF12652"/>
    </source>
</evidence>
<dbReference type="RefSeq" id="WP_166504964.1">
    <property type="nucleotide sequence ID" value="NZ_FJTZ01000012.1"/>
</dbReference>
<dbReference type="InterPro" id="IPR016571">
    <property type="entry name" value="Spore_coat_assembly_CotJB"/>
</dbReference>
<dbReference type="Proteomes" id="UP000245695">
    <property type="component" value="Chromosome 1"/>
</dbReference>
<keyword evidence="3" id="KW-1185">Reference proteome</keyword>